<organism evidence="2 3">
    <name type="scientific">Rhizophagus irregularis</name>
    <dbReference type="NCBI Taxonomy" id="588596"/>
    <lineage>
        <taxon>Eukaryota</taxon>
        <taxon>Fungi</taxon>
        <taxon>Fungi incertae sedis</taxon>
        <taxon>Mucoromycota</taxon>
        <taxon>Glomeromycotina</taxon>
        <taxon>Glomeromycetes</taxon>
        <taxon>Glomerales</taxon>
        <taxon>Glomeraceae</taxon>
        <taxon>Rhizophagus</taxon>
    </lineage>
</organism>
<gene>
    <name evidence="2" type="ORF">RhiirA1_474864</name>
</gene>
<sequence>MDNFILEKKLKWIPCDKFKNVIYLDKGGFGTIYKAIWLNNNEDKEVILKCHDNLSENLNEFLNEWRYHKSCLGSDTIIYFYGFTKDPNTLKYMAVMDYANK</sequence>
<dbReference type="InterPro" id="IPR000719">
    <property type="entry name" value="Prot_kinase_dom"/>
</dbReference>
<evidence type="ECO:0000313" key="2">
    <source>
        <dbReference type="EMBL" id="PKC55875.1"/>
    </source>
</evidence>
<feature type="domain" description="Protein kinase" evidence="1">
    <location>
        <begin position="18"/>
        <end position="101"/>
    </location>
</feature>
<dbReference type="Proteomes" id="UP000232688">
    <property type="component" value="Unassembled WGS sequence"/>
</dbReference>
<dbReference type="SUPFAM" id="SSF56112">
    <property type="entry name" value="Protein kinase-like (PK-like)"/>
    <property type="match status" value="1"/>
</dbReference>
<reference evidence="2 3" key="1">
    <citation type="submission" date="2017-10" db="EMBL/GenBank/DDBJ databases">
        <title>Extensive intraspecific genome diversity in a model arbuscular mycorrhizal fungus.</title>
        <authorList>
            <person name="Chen E.C.H."/>
            <person name="Morin E."/>
            <person name="Baudet D."/>
            <person name="Noel J."/>
            <person name="Ndikumana S."/>
            <person name="Charron P."/>
            <person name="St-Onge C."/>
            <person name="Giorgi J."/>
            <person name="Grigoriev I.V."/>
            <person name="Roux C."/>
            <person name="Martin F.M."/>
            <person name="Corradi N."/>
        </authorList>
    </citation>
    <scope>NUCLEOTIDE SEQUENCE [LARGE SCALE GENOMIC DNA]</scope>
    <source>
        <strain evidence="2 3">A1</strain>
    </source>
</reference>
<dbReference type="EMBL" id="LLXH01002377">
    <property type="protein sequence ID" value="PKC55875.1"/>
    <property type="molecule type" value="Genomic_DNA"/>
</dbReference>
<dbReference type="VEuPathDB" id="FungiDB:RhiirA1_474864"/>
<dbReference type="Gene3D" id="1.10.510.10">
    <property type="entry name" value="Transferase(Phosphotransferase) domain 1"/>
    <property type="match status" value="1"/>
</dbReference>
<name>A0A2N0QXT8_9GLOM</name>
<proteinExistence type="predicted"/>
<evidence type="ECO:0000313" key="3">
    <source>
        <dbReference type="Proteomes" id="UP000232688"/>
    </source>
</evidence>
<dbReference type="VEuPathDB" id="FungiDB:FUN_021507"/>
<dbReference type="Pfam" id="PF07714">
    <property type="entry name" value="PK_Tyr_Ser-Thr"/>
    <property type="match status" value="1"/>
</dbReference>
<dbReference type="PROSITE" id="PS50011">
    <property type="entry name" value="PROTEIN_KINASE_DOM"/>
    <property type="match status" value="1"/>
</dbReference>
<dbReference type="InterPro" id="IPR001245">
    <property type="entry name" value="Ser-Thr/Tyr_kinase_cat_dom"/>
</dbReference>
<dbReference type="GO" id="GO:0005524">
    <property type="term" value="F:ATP binding"/>
    <property type="evidence" value="ECO:0007669"/>
    <property type="project" value="InterPro"/>
</dbReference>
<feature type="non-terminal residue" evidence="2">
    <location>
        <position position="101"/>
    </location>
</feature>
<comment type="caution">
    <text evidence="2">The sequence shown here is derived from an EMBL/GenBank/DDBJ whole genome shotgun (WGS) entry which is preliminary data.</text>
</comment>
<reference evidence="2 3" key="2">
    <citation type="submission" date="2017-10" db="EMBL/GenBank/DDBJ databases">
        <title>Genome analyses suggest a sexual origin of heterokaryosis in a supposedly ancient asexual fungus.</title>
        <authorList>
            <person name="Corradi N."/>
            <person name="Sedzielewska K."/>
            <person name="Noel J."/>
            <person name="Charron P."/>
            <person name="Farinelli L."/>
            <person name="Marton T."/>
            <person name="Kruger M."/>
            <person name="Pelin A."/>
            <person name="Brachmann A."/>
            <person name="Corradi N."/>
        </authorList>
    </citation>
    <scope>NUCLEOTIDE SEQUENCE [LARGE SCALE GENOMIC DNA]</scope>
    <source>
        <strain evidence="2 3">A1</strain>
    </source>
</reference>
<evidence type="ECO:0000259" key="1">
    <source>
        <dbReference type="PROSITE" id="PS50011"/>
    </source>
</evidence>
<protein>
    <recommendedName>
        <fullName evidence="1">Protein kinase domain-containing protein</fullName>
    </recommendedName>
</protein>
<dbReference type="AlphaFoldDB" id="A0A2N0QXT8"/>
<dbReference type="InterPro" id="IPR011009">
    <property type="entry name" value="Kinase-like_dom_sf"/>
</dbReference>
<accession>A0A2N0QXT8</accession>
<dbReference type="GO" id="GO:0004672">
    <property type="term" value="F:protein kinase activity"/>
    <property type="evidence" value="ECO:0007669"/>
    <property type="project" value="InterPro"/>
</dbReference>